<dbReference type="InterPro" id="IPR050228">
    <property type="entry name" value="Carboxylesterase_BioH"/>
</dbReference>
<keyword evidence="3" id="KW-1185">Reference proteome</keyword>
<dbReference type="SUPFAM" id="SSF53474">
    <property type="entry name" value="alpha/beta-Hydrolases"/>
    <property type="match status" value="1"/>
</dbReference>
<sequence>MKKVRRIAGITAASTVVIYLGLAHGLALFSAVDPPAKEGGSLNIGEIETEEDELPPLETYEARDGSTLSYRYYESDADRVLVLLHGSGYHSAYLQPLASHLAEAGTASVYTPDLRGHGPDPGTRGDIDQLSRLEKDVHDLIDKVRRRHPGASIVLGGHSSGGGTVIRTAGGDEAHPAVERYLLLAPYIHHTAPTNQSEESGWANVNVPRMAGLSMLNTIGLGYLNGLDAISFNMPESVRDGTETLTYSYRLQKGMHPRDDYASDIAAMENVLVLAGSADESFHADQYDQVFDTRRADVRLLDGLGHFGAVLSEKAHQEAASWIEEES</sequence>
<evidence type="ECO:0000313" key="3">
    <source>
        <dbReference type="Proteomes" id="UP001597520"/>
    </source>
</evidence>
<dbReference type="Gene3D" id="3.40.50.1820">
    <property type="entry name" value="alpha/beta hydrolase"/>
    <property type="match status" value="1"/>
</dbReference>
<protein>
    <submittedName>
        <fullName evidence="2">Alpha/beta hydrolase</fullName>
    </submittedName>
</protein>
<gene>
    <name evidence="2" type="ORF">ACFSUB_14725</name>
</gene>
<dbReference type="InterPro" id="IPR022742">
    <property type="entry name" value="Hydrolase_4"/>
</dbReference>
<dbReference type="EMBL" id="JBHUML010000005">
    <property type="protein sequence ID" value="MFD2706718.1"/>
    <property type="molecule type" value="Genomic_DNA"/>
</dbReference>
<dbReference type="RefSeq" id="WP_380714018.1">
    <property type="nucleotide sequence ID" value="NZ_JBHUML010000005.1"/>
</dbReference>
<dbReference type="GO" id="GO:0016787">
    <property type="term" value="F:hydrolase activity"/>
    <property type="evidence" value="ECO:0007669"/>
    <property type="project" value="UniProtKB-KW"/>
</dbReference>
<comment type="caution">
    <text evidence="2">The sequence shown here is derived from an EMBL/GenBank/DDBJ whole genome shotgun (WGS) entry which is preliminary data.</text>
</comment>
<proteinExistence type="predicted"/>
<accession>A0ABW5T5D4</accession>
<organism evidence="2 3">
    <name type="scientific">Salibacterium lacus</name>
    <dbReference type="NCBI Taxonomy" id="1898109"/>
    <lineage>
        <taxon>Bacteria</taxon>
        <taxon>Bacillati</taxon>
        <taxon>Bacillota</taxon>
        <taxon>Bacilli</taxon>
        <taxon>Bacillales</taxon>
        <taxon>Bacillaceae</taxon>
    </lineage>
</organism>
<name>A0ABW5T5D4_9BACI</name>
<evidence type="ECO:0000259" key="1">
    <source>
        <dbReference type="Pfam" id="PF12146"/>
    </source>
</evidence>
<reference evidence="3" key="1">
    <citation type="journal article" date="2019" name="Int. J. Syst. Evol. Microbiol.">
        <title>The Global Catalogue of Microorganisms (GCM) 10K type strain sequencing project: providing services to taxonomists for standard genome sequencing and annotation.</title>
        <authorList>
            <consortium name="The Broad Institute Genomics Platform"/>
            <consortium name="The Broad Institute Genome Sequencing Center for Infectious Disease"/>
            <person name="Wu L."/>
            <person name="Ma J."/>
        </authorList>
    </citation>
    <scope>NUCLEOTIDE SEQUENCE [LARGE SCALE GENOMIC DNA]</scope>
    <source>
        <strain evidence="3">KCTC 33792</strain>
    </source>
</reference>
<dbReference type="PANTHER" id="PTHR43194:SF2">
    <property type="entry name" value="PEROXISOMAL MEMBRANE PROTEIN LPX1"/>
    <property type="match status" value="1"/>
</dbReference>
<dbReference type="Proteomes" id="UP001597520">
    <property type="component" value="Unassembled WGS sequence"/>
</dbReference>
<dbReference type="InterPro" id="IPR029058">
    <property type="entry name" value="AB_hydrolase_fold"/>
</dbReference>
<feature type="domain" description="Serine aminopeptidase S33" evidence="1">
    <location>
        <begin position="77"/>
        <end position="198"/>
    </location>
</feature>
<dbReference type="PANTHER" id="PTHR43194">
    <property type="entry name" value="HYDROLASE ALPHA/BETA FOLD FAMILY"/>
    <property type="match status" value="1"/>
</dbReference>
<keyword evidence="2" id="KW-0378">Hydrolase</keyword>
<evidence type="ECO:0000313" key="2">
    <source>
        <dbReference type="EMBL" id="MFD2706718.1"/>
    </source>
</evidence>
<dbReference type="Pfam" id="PF12146">
    <property type="entry name" value="Hydrolase_4"/>
    <property type="match status" value="1"/>
</dbReference>